<feature type="domain" description="LTI65/LTI78 N-terminal" evidence="3">
    <location>
        <begin position="61"/>
        <end position="123"/>
    </location>
</feature>
<feature type="compositionally biased region" description="Low complexity" evidence="1">
    <location>
        <begin position="32"/>
        <end position="48"/>
    </location>
</feature>
<sequence>MAQLDRSLRRGESTPKTPSKPTMEQLLRDGEGSWWLSSSSSSSGSSPSCVKNHDPEEDHIHHQKKSVLSKVKEKARKLRHSLSAKKRHNEDGNTTPSWGVSLDDYEDEEEDAEYLGAPMYESELAPESYKETARQHPRAIPVISEKHALPETGSVNDNNKENPLSPNNKLTQTKSNDKPFSPTKTITETVSQKLTPALGTVTEKLGPAYASVAETTHSIASKIPGLTVSSTTEASRTKNSSSPLAPILTSSARTPPPQTFSAQLAPQPLSAHAAATPSQPFSGPVAPESTKHVSFSCGDQQVWDKGVSVKEYLLHKLEPGDDDRALSRAISEAISPKKTPGDMSVVDKVREAVSSLLRNDSLDRTPSKSAVTSPSKSAVASPSKSVRLTRSATKASSQIPISSNAREVKEEENHGRILQTN</sequence>
<dbReference type="PANTHER" id="PTHR33836:SF7">
    <property type="entry name" value="LOW-TEMPERATURE-INDUCED PROTEIN"/>
    <property type="match status" value="1"/>
</dbReference>
<dbReference type="InParanoid" id="A0A2P5D6B2"/>
<feature type="compositionally biased region" description="Polar residues" evidence="1">
    <location>
        <begin position="227"/>
        <end position="264"/>
    </location>
</feature>
<dbReference type="EMBL" id="JXTC01000292">
    <property type="protein sequence ID" value="PON68827.1"/>
    <property type="molecule type" value="Genomic_DNA"/>
</dbReference>
<reference evidence="5" key="1">
    <citation type="submission" date="2016-06" db="EMBL/GenBank/DDBJ databases">
        <title>Parallel loss of symbiosis genes in relatives of nitrogen-fixing non-legume Parasponia.</title>
        <authorList>
            <person name="Van Velzen R."/>
            <person name="Holmer R."/>
            <person name="Bu F."/>
            <person name="Rutten L."/>
            <person name="Van Zeijl A."/>
            <person name="Liu W."/>
            <person name="Santuari L."/>
            <person name="Cao Q."/>
            <person name="Sharma T."/>
            <person name="Shen D."/>
            <person name="Roswanjaya Y."/>
            <person name="Wardhani T."/>
            <person name="Kalhor M.S."/>
            <person name="Jansen J."/>
            <person name="Van den Hoogen J."/>
            <person name="Gungor B."/>
            <person name="Hartog M."/>
            <person name="Hontelez J."/>
            <person name="Verver J."/>
            <person name="Yang W.-C."/>
            <person name="Schijlen E."/>
            <person name="Repin R."/>
            <person name="Schilthuizen M."/>
            <person name="Schranz E."/>
            <person name="Heidstra R."/>
            <person name="Miyata K."/>
            <person name="Fedorova E."/>
            <person name="Kohlen W."/>
            <person name="Bisseling T."/>
            <person name="Smit S."/>
            <person name="Geurts R."/>
        </authorList>
    </citation>
    <scope>NUCLEOTIDE SEQUENCE [LARGE SCALE GENOMIC DNA]</scope>
    <source>
        <strain evidence="5">cv. RG33-2</strain>
    </source>
</reference>
<gene>
    <name evidence="4" type="ORF">TorRG33x02_261090</name>
</gene>
<evidence type="ECO:0000259" key="2">
    <source>
        <dbReference type="Pfam" id="PF23399"/>
    </source>
</evidence>
<dbReference type="OrthoDB" id="670168at2759"/>
<dbReference type="Proteomes" id="UP000237000">
    <property type="component" value="Unassembled WGS sequence"/>
</dbReference>
<dbReference type="InterPro" id="IPR037491">
    <property type="entry name" value="LTI78/LTI65"/>
</dbReference>
<feature type="region of interest" description="Disordered" evidence="1">
    <location>
        <begin position="1"/>
        <end position="110"/>
    </location>
</feature>
<feature type="compositionally biased region" description="Polar residues" evidence="1">
    <location>
        <begin position="388"/>
        <end position="405"/>
    </location>
</feature>
<feature type="region of interest" description="Disordered" evidence="1">
    <location>
        <begin position="141"/>
        <end position="188"/>
    </location>
</feature>
<name>A0A2P5D6B2_TREOI</name>
<evidence type="ECO:0000313" key="4">
    <source>
        <dbReference type="EMBL" id="PON68827.1"/>
    </source>
</evidence>
<feature type="compositionally biased region" description="Basic and acidic residues" evidence="1">
    <location>
        <begin position="406"/>
        <end position="415"/>
    </location>
</feature>
<dbReference type="InterPro" id="IPR057059">
    <property type="entry name" value="LTI65/LTI78_PGEED"/>
</dbReference>
<feature type="compositionally biased region" description="Basic and acidic residues" evidence="1">
    <location>
        <begin position="51"/>
        <end position="60"/>
    </location>
</feature>
<feature type="compositionally biased region" description="Polar residues" evidence="1">
    <location>
        <begin position="153"/>
        <end position="174"/>
    </location>
</feature>
<dbReference type="AlphaFoldDB" id="A0A2P5D6B2"/>
<comment type="caution">
    <text evidence="4">The sequence shown here is derived from an EMBL/GenBank/DDBJ whole genome shotgun (WGS) entry which is preliminary data.</text>
</comment>
<protein>
    <submittedName>
        <fullName evidence="4">Low-temperature-induced protein</fullName>
    </submittedName>
</protein>
<dbReference type="GO" id="GO:0009737">
    <property type="term" value="P:response to abscisic acid"/>
    <property type="evidence" value="ECO:0007669"/>
    <property type="project" value="InterPro"/>
</dbReference>
<dbReference type="STRING" id="63057.A0A2P5D6B2"/>
<dbReference type="Pfam" id="PF23399">
    <property type="entry name" value="LTI65_PGEED"/>
    <property type="match status" value="1"/>
</dbReference>
<feature type="domain" description="LTI65/LTI78 PGEED repeat" evidence="2">
    <location>
        <begin position="304"/>
        <end position="334"/>
    </location>
</feature>
<evidence type="ECO:0000313" key="5">
    <source>
        <dbReference type="Proteomes" id="UP000237000"/>
    </source>
</evidence>
<evidence type="ECO:0000259" key="3">
    <source>
        <dbReference type="Pfam" id="PF23403"/>
    </source>
</evidence>
<feature type="region of interest" description="Disordered" evidence="1">
    <location>
        <begin position="220"/>
        <end position="293"/>
    </location>
</feature>
<keyword evidence="5" id="KW-1185">Reference proteome</keyword>
<feature type="compositionally biased region" description="Low complexity" evidence="1">
    <location>
        <begin position="367"/>
        <end position="386"/>
    </location>
</feature>
<feature type="compositionally biased region" description="Basic and acidic residues" evidence="1">
    <location>
        <begin position="1"/>
        <end position="13"/>
    </location>
</feature>
<dbReference type="Pfam" id="PF23403">
    <property type="entry name" value="LTI65_LTI78_N"/>
    <property type="match status" value="1"/>
</dbReference>
<dbReference type="InterPro" id="IPR056605">
    <property type="entry name" value="LTI65_LTI78_N"/>
</dbReference>
<dbReference type="PANTHER" id="PTHR33836">
    <property type="entry name" value="LOW-TEMPERATURE-INDUCED 65 KDA PROTEIN-RELATED"/>
    <property type="match status" value="1"/>
</dbReference>
<proteinExistence type="predicted"/>
<organism evidence="4 5">
    <name type="scientific">Trema orientale</name>
    <name type="common">Charcoal tree</name>
    <name type="synonym">Celtis orientalis</name>
    <dbReference type="NCBI Taxonomy" id="63057"/>
    <lineage>
        <taxon>Eukaryota</taxon>
        <taxon>Viridiplantae</taxon>
        <taxon>Streptophyta</taxon>
        <taxon>Embryophyta</taxon>
        <taxon>Tracheophyta</taxon>
        <taxon>Spermatophyta</taxon>
        <taxon>Magnoliopsida</taxon>
        <taxon>eudicotyledons</taxon>
        <taxon>Gunneridae</taxon>
        <taxon>Pentapetalae</taxon>
        <taxon>rosids</taxon>
        <taxon>fabids</taxon>
        <taxon>Rosales</taxon>
        <taxon>Cannabaceae</taxon>
        <taxon>Trema</taxon>
    </lineage>
</organism>
<dbReference type="FunCoup" id="A0A2P5D6B2">
    <property type="interactions" value="21"/>
</dbReference>
<accession>A0A2P5D6B2</accession>
<feature type="region of interest" description="Disordered" evidence="1">
    <location>
        <begin position="356"/>
        <end position="421"/>
    </location>
</feature>
<feature type="compositionally biased region" description="Basic residues" evidence="1">
    <location>
        <begin position="61"/>
        <end position="87"/>
    </location>
</feature>
<evidence type="ECO:0000256" key="1">
    <source>
        <dbReference type="SAM" id="MobiDB-lite"/>
    </source>
</evidence>